<dbReference type="PROSITE" id="PS50889">
    <property type="entry name" value="S4"/>
    <property type="match status" value="1"/>
</dbReference>
<evidence type="ECO:0000256" key="4">
    <source>
        <dbReference type="ARBA" id="ARBA00022980"/>
    </source>
</evidence>
<comment type="caution">
    <text evidence="12">The sequence shown here is derived from an EMBL/GenBank/DDBJ whole genome shotgun (WGS) entry which is preliminary data.</text>
</comment>
<dbReference type="GO" id="GO:0042274">
    <property type="term" value="P:ribosomal small subunit biogenesis"/>
    <property type="evidence" value="ECO:0007669"/>
    <property type="project" value="TreeGrafter"/>
</dbReference>
<dbReference type="GO" id="GO:0006412">
    <property type="term" value="P:translation"/>
    <property type="evidence" value="ECO:0007669"/>
    <property type="project" value="UniProtKB-UniRule"/>
</dbReference>
<comment type="similarity">
    <text evidence="1 7 8">Belongs to the universal ribosomal protein uS4 family.</text>
</comment>
<keyword evidence="2 7" id="KW-0699">rRNA-binding</keyword>
<dbReference type="InterPro" id="IPR001912">
    <property type="entry name" value="Ribosomal_uS4_N"/>
</dbReference>
<dbReference type="Pfam" id="PF00163">
    <property type="entry name" value="Ribosomal_S4"/>
    <property type="match status" value="1"/>
</dbReference>
<feature type="domain" description="Small ribosomal subunit protein uS4 N-terminal" evidence="11">
    <location>
        <begin position="3"/>
        <end position="98"/>
    </location>
</feature>
<accession>A0A1F7I6R6</accession>
<dbReference type="Gene3D" id="3.10.290.10">
    <property type="entry name" value="RNA-binding S4 domain"/>
    <property type="match status" value="1"/>
</dbReference>
<evidence type="ECO:0000313" key="12">
    <source>
        <dbReference type="EMBL" id="OGK39064.1"/>
    </source>
</evidence>
<keyword evidence="4 7" id="KW-0689">Ribosomal protein</keyword>
<evidence type="ECO:0000259" key="11">
    <source>
        <dbReference type="SMART" id="SM01390"/>
    </source>
</evidence>
<dbReference type="SUPFAM" id="SSF55174">
    <property type="entry name" value="Alpha-L RNA-binding motif"/>
    <property type="match status" value="1"/>
</dbReference>
<dbReference type="NCBIfam" id="TIGR01017">
    <property type="entry name" value="rpsD_bact"/>
    <property type="match status" value="1"/>
</dbReference>
<evidence type="ECO:0000313" key="13">
    <source>
        <dbReference type="Proteomes" id="UP000179024"/>
    </source>
</evidence>
<dbReference type="Gene3D" id="1.10.1050.10">
    <property type="entry name" value="Ribosomal Protein S4 Delta 41, Chain A, domain 1"/>
    <property type="match status" value="1"/>
</dbReference>
<comment type="subunit">
    <text evidence="7">Part of the 30S ribosomal subunit. Contacts protein S5. The interaction surface between S4 and S5 is involved in control of translational fidelity.</text>
</comment>
<dbReference type="SMART" id="SM00363">
    <property type="entry name" value="S4"/>
    <property type="match status" value="1"/>
</dbReference>
<dbReference type="NCBIfam" id="NF003717">
    <property type="entry name" value="PRK05327.1"/>
    <property type="match status" value="1"/>
</dbReference>
<gene>
    <name evidence="7" type="primary">rpsD</name>
    <name evidence="12" type="ORF">A3F34_02575</name>
</gene>
<dbReference type="InterPro" id="IPR022801">
    <property type="entry name" value="Ribosomal_uS4"/>
</dbReference>
<keyword evidence="3 7" id="KW-0694">RNA-binding</keyword>
<organism evidence="12 13">
    <name type="scientific">Candidatus Roizmanbacteria bacterium RIFCSPHIGHO2_12_FULL_44_10</name>
    <dbReference type="NCBI Taxonomy" id="1802054"/>
    <lineage>
        <taxon>Bacteria</taxon>
        <taxon>Candidatus Roizmaniibacteriota</taxon>
    </lineage>
</organism>
<dbReference type="InterPro" id="IPR036986">
    <property type="entry name" value="S4_RNA-bd_sf"/>
</dbReference>
<evidence type="ECO:0000256" key="6">
    <source>
        <dbReference type="ARBA" id="ARBA00035254"/>
    </source>
</evidence>
<evidence type="ECO:0000256" key="5">
    <source>
        <dbReference type="ARBA" id="ARBA00023274"/>
    </source>
</evidence>
<dbReference type="GO" id="GO:0019843">
    <property type="term" value="F:rRNA binding"/>
    <property type="evidence" value="ECO:0007669"/>
    <property type="project" value="UniProtKB-UniRule"/>
</dbReference>
<name>A0A1F7I6R6_9BACT</name>
<proteinExistence type="inferred from homology"/>
<keyword evidence="5 7" id="KW-0687">Ribonucleoprotein</keyword>
<dbReference type="Proteomes" id="UP000179024">
    <property type="component" value="Unassembled WGS sequence"/>
</dbReference>
<dbReference type="PROSITE" id="PS00632">
    <property type="entry name" value="RIBOSOMAL_S4"/>
    <property type="match status" value="1"/>
</dbReference>
<evidence type="ECO:0000256" key="2">
    <source>
        <dbReference type="ARBA" id="ARBA00022730"/>
    </source>
</evidence>
<feature type="region of interest" description="Disordered" evidence="9">
    <location>
        <begin position="1"/>
        <end position="24"/>
    </location>
</feature>
<dbReference type="InterPro" id="IPR005709">
    <property type="entry name" value="Ribosomal_uS4_bac-type"/>
</dbReference>
<dbReference type="EMBL" id="MGAE01000027">
    <property type="protein sequence ID" value="OGK39064.1"/>
    <property type="molecule type" value="Genomic_DNA"/>
</dbReference>
<dbReference type="InterPro" id="IPR018079">
    <property type="entry name" value="Ribosomal_uS4_CS"/>
</dbReference>
<evidence type="ECO:0000256" key="7">
    <source>
        <dbReference type="HAMAP-Rule" id="MF_01306"/>
    </source>
</evidence>
<dbReference type="AlphaFoldDB" id="A0A1F7I6R6"/>
<dbReference type="InterPro" id="IPR002942">
    <property type="entry name" value="S4_RNA-bd"/>
</dbReference>
<dbReference type="CDD" id="cd00165">
    <property type="entry name" value="S4"/>
    <property type="match status" value="1"/>
</dbReference>
<dbReference type="SMART" id="SM01390">
    <property type="entry name" value="Ribosomal_S4"/>
    <property type="match status" value="1"/>
</dbReference>
<reference evidence="12 13" key="1">
    <citation type="journal article" date="2016" name="Nat. Commun.">
        <title>Thousands of microbial genomes shed light on interconnected biogeochemical processes in an aquifer system.</title>
        <authorList>
            <person name="Anantharaman K."/>
            <person name="Brown C.T."/>
            <person name="Hug L.A."/>
            <person name="Sharon I."/>
            <person name="Castelle C.J."/>
            <person name="Probst A.J."/>
            <person name="Thomas B.C."/>
            <person name="Singh A."/>
            <person name="Wilkins M.J."/>
            <person name="Karaoz U."/>
            <person name="Brodie E.L."/>
            <person name="Williams K.H."/>
            <person name="Hubbard S.S."/>
            <person name="Banfield J.F."/>
        </authorList>
    </citation>
    <scope>NUCLEOTIDE SEQUENCE [LARGE SCALE GENOMIC DNA]</scope>
</reference>
<dbReference type="FunFam" id="3.10.290.10:FF:000001">
    <property type="entry name" value="30S ribosomal protein S4"/>
    <property type="match status" value="1"/>
</dbReference>
<feature type="domain" description="RNA-binding S4" evidence="10">
    <location>
        <begin position="99"/>
        <end position="157"/>
    </location>
</feature>
<evidence type="ECO:0000259" key="10">
    <source>
        <dbReference type="SMART" id="SM00363"/>
    </source>
</evidence>
<evidence type="ECO:0000256" key="9">
    <source>
        <dbReference type="SAM" id="MobiDB-lite"/>
    </source>
</evidence>
<dbReference type="PANTHER" id="PTHR11831">
    <property type="entry name" value="30S 40S RIBOSOMAL PROTEIN"/>
    <property type="match status" value="1"/>
</dbReference>
<dbReference type="GO" id="GO:0015935">
    <property type="term" value="C:small ribosomal subunit"/>
    <property type="evidence" value="ECO:0007669"/>
    <property type="project" value="InterPro"/>
</dbReference>
<evidence type="ECO:0000256" key="8">
    <source>
        <dbReference type="RuleBase" id="RU003699"/>
    </source>
</evidence>
<evidence type="ECO:0000256" key="1">
    <source>
        <dbReference type="ARBA" id="ARBA00007465"/>
    </source>
</evidence>
<dbReference type="HAMAP" id="MF_01306_B">
    <property type="entry name" value="Ribosomal_uS4_B"/>
    <property type="match status" value="1"/>
</dbReference>
<protein>
    <recommendedName>
        <fullName evidence="6 7">Small ribosomal subunit protein uS4</fullName>
    </recommendedName>
</protein>
<comment type="function">
    <text evidence="7">One of the primary rRNA binding proteins, it binds directly to 16S rRNA where it nucleates assembly of the body of the 30S subunit.</text>
</comment>
<sequence length="207" mass="23867">MMRYTGPRNRLARREGQDLGLKTTGSKSHASLLRRLNIRPGQRAHARFRKSTEYGQQLREKQKIKHIYGLSESQLRRYFDRADRLVGNTAHLMVQQLEVRLDNVVYRLGLAPTRAAARQLVNHGHVLVNNKKSSIASYQIKIGDTISFKKEKTAKIPYISEILMKKDIEAPKWLDRKATAGKVVELPQLEDFRDAVNLQAVIEFYSR</sequence>
<dbReference type="PANTHER" id="PTHR11831:SF4">
    <property type="entry name" value="SMALL RIBOSOMAL SUBUNIT PROTEIN US4M"/>
    <property type="match status" value="1"/>
</dbReference>
<evidence type="ECO:0000256" key="3">
    <source>
        <dbReference type="ARBA" id="ARBA00022884"/>
    </source>
</evidence>
<dbReference type="GO" id="GO:0003735">
    <property type="term" value="F:structural constituent of ribosome"/>
    <property type="evidence" value="ECO:0007669"/>
    <property type="project" value="InterPro"/>
</dbReference>
<comment type="function">
    <text evidence="7">With S5 and S12 plays an important role in translational accuracy.</text>
</comment>
<dbReference type="Pfam" id="PF01479">
    <property type="entry name" value="S4"/>
    <property type="match status" value="1"/>
</dbReference>